<evidence type="ECO:0000313" key="14">
    <source>
        <dbReference type="Proteomes" id="UP000275078"/>
    </source>
</evidence>
<dbReference type="EC" id="2.7.1.20" evidence="4 11"/>
<dbReference type="FunFam" id="3.40.1190.20:FF:000014">
    <property type="entry name" value="ADO1p Adenosine kinase"/>
    <property type="match status" value="1"/>
</dbReference>
<dbReference type="Proteomes" id="UP000275078">
    <property type="component" value="Unassembled WGS sequence"/>
</dbReference>
<dbReference type="Gene3D" id="3.40.1190.20">
    <property type="match status" value="1"/>
</dbReference>
<comment type="cofactor">
    <cofactor evidence="1 11">
        <name>Mg(2+)</name>
        <dbReference type="ChEBI" id="CHEBI:18420"/>
    </cofactor>
</comment>
<evidence type="ECO:0000256" key="1">
    <source>
        <dbReference type="ARBA" id="ARBA00001946"/>
    </source>
</evidence>
<evidence type="ECO:0000256" key="6">
    <source>
        <dbReference type="ARBA" id="ARBA00022726"/>
    </source>
</evidence>
<accession>A0A3N4IPA6</accession>
<dbReference type="Gene3D" id="3.30.1110.10">
    <property type="match status" value="1"/>
</dbReference>
<comment type="pathway">
    <text evidence="2 11">Purine metabolism; AMP biosynthesis via salvage pathway; AMP from adenosine: step 1/1.</text>
</comment>
<dbReference type="InterPro" id="IPR029056">
    <property type="entry name" value="Ribokinase-like"/>
</dbReference>
<keyword evidence="8 11" id="KW-0418">Kinase</keyword>
<evidence type="ECO:0000259" key="12">
    <source>
        <dbReference type="Pfam" id="PF00294"/>
    </source>
</evidence>
<dbReference type="GO" id="GO:0004001">
    <property type="term" value="F:adenosine kinase activity"/>
    <property type="evidence" value="ECO:0007669"/>
    <property type="project" value="UniProtKB-UniRule"/>
</dbReference>
<dbReference type="STRING" id="1160509.A0A3N4IPA6"/>
<evidence type="ECO:0000256" key="7">
    <source>
        <dbReference type="ARBA" id="ARBA00022741"/>
    </source>
</evidence>
<dbReference type="SUPFAM" id="SSF53613">
    <property type="entry name" value="Ribokinase-like"/>
    <property type="match status" value="1"/>
</dbReference>
<feature type="active site" description="Proton acceptor" evidence="10">
    <location>
        <position position="300"/>
    </location>
</feature>
<dbReference type="InterPro" id="IPR002173">
    <property type="entry name" value="Carboh/pur_kinase_PfkB_CS"/>
</dbReference>
<protein>
    <recommendedName>
        <fullName evidence="4 11">Adenosine kinase</fullName>
        <shortName evidence="11">AK</shortName>
        <ecNumber evidence="4 11">2.7.1.20</ecNumber>
    </recommendedName>
    <alternativeName>
        <fullName evidence="11">Adenosine 5'-phosphotransferase</fullName>
    </alternativeName>
</protein>
<dbReference type="GO" id="GO:0005634">
    <property type="term" value="C:nucleus"/>
    <property type="evidence" value="ECO:0007669"/>
    <property type="project" value="TreeGrafter"/>
</dbReference>
<dbReference type="GO" id="GO:0005829">
    <property type="term" value="C:cytosol"/>
    <property type="evidence" value="ECO:0007669"/>
    <property type="project" value="TreeGrafter"/>
</dbReference>
<feature type="domain" description="Carbohydrate kinase PfkB" evidence="12">
    <location>
        <begin position="26"/>
        <end position="342"/>
    </location>
</feature>
<evidence type="ECO:0000256" key="3">
    <source>
        <dbReference type="ARBA" id="ARBA00010688"/>
    </source>
</evidence>
<dbReference type="GO" id="GO:0006166">
    <property type="term" value="P:purine ribonucleoside salvage"/>
    <property type="evidence" value="ECO:0007669"/>
    <property type="project" value="UniProtKB-KW"/>
</dbReference>
<dbReference type="OrthoDB" id="432447at2759"/>
<comment type="function">
    <text evidence="11">ATP dependent phosphorylation of adenosine and other related nucleoside analogs to monophosphate derivatives.</text>
</comment>
<keyword evidence="7 11" id="KW-0547">Nucleotide-binding</keyword>
<dbReference type="UniPathway" id="UPA00588">
    <property type="reaction ID" value="UER00659"/>
</dbReference>
<evidence type="ECO:0000256" key="9">
    <source>
        <dbReference type="ARBA" id="ARBA00022840"/>
    </source>
</evidence>
<dbReference type="InterPro" id="IPR011611">
    <property type="entry name" value="PfkB_dom"/>
</dbReference>
<comment type="catalytic activity">
    <reaction evidence="11">
        <text>adenosine + ATP = AMP + ADP + H(+)</text>
        <dbReference type="Rhea" id="RHEA:20824"/>
        <dbReference type="ChEBI" id="CHEBI:15378"/>
        <dbReference type="ChEBI" id="CHEBI:16335"/>
        <dbReference type="ChEBI" id="CHEBI:30616"/>
        <dbReference type="ChEBI" id="CHEBI:456215"/>
        <dbReference type="ChEBI" id="CHEBI:456216"/>
        <dbReference type="EC" id="2.7.1.20"/>
    </reaction>
</comment>
<dbReference type="Pfam" id="PF00294">
    <property type="entry name" value="PfkB"/>
    <property type="match status" value="1"/>
</dbReference>
<evidence type="ECO:0000256" key="11">
    <source>
        <dbReference type="RuleBase" id="RU368116"/>
    </source>
</evidence>
<dbReference type="PANTHER" id="PTHR45769:SF3">
    <property type="entry name" value="ADENOSINE KINASE"/>
    <property type="match status" value="1"/>
</dbReference>
<keyword evidence="9 11" id="KW-0067">ATP-binding</keyword>
<evidence type="ECO:0000256" key="2">
    <source>
        <dbReference type="ARBA" id="ARBA00004801"/>
    </source>
</evidence>
<reference evidence="13 14" key="1">
    <citation type="journal article" date="2018" name="Nat. Ecol. Evol.">
        <title>Pezizomycetes genomes reveal the molecular basis of ectomycorrhizal truffle lifestyle.</title>
        <authorList>
            <person name="Murat C."/>
            <person name="Payen T."/>
            <person name="Noel B."/>
            <person name="Kuo A."/>
            <person name="Morin E."/>
            <person name="Chen J."/>
            <person name="Kohler A."/>
            <person name="Krizsan K."/>
            <person name="Balestrini R."/>
            <person name="Da Silva C."/>
            <person name="Montanini B."/>
            <person name="Hainaut M."/>
            <person name="Levati E."/>
            <person name="Barry K.W."/>
            <person name="Belfiori B."/>
            <person name="Cichocki N."/>
            <person name="Clum A."/>
            <person name="Dockter R.B."/>
            <person name="Fauchery L."/>
            <person name="Guy J."/>
            <person name="Iotti M."/>
            <person name="Le Tacon F."/>
            <person name="Lindquist E.A."/>
            <person name="Lipzen A."/>
            <person name="Malagnac F."/>
            <person name="Mello A."/>
            <person name="Molinier V."/>
            <person name="Miyauchi S."/>
            <person name="Poulain J."/>
            <person name="Riccioni C."/>
            <person name="Rubini A."/>
            <person name="Sitrit Y."/>
            <person name="Splivallo R."/>
            <person name="Traeger S."/>
            <person name="Wang M."/>
            <person name="Zifcakova L."/>
            <person name="Wipf D."/>
            <person name="Zambonelli A."/>
            <person name="Paolocci F."/>
            <person name="Nowrousian M."/>
            <person name="Ottonello S."/>
            <person name="Baldrian P."/>
            <person name="Spatafora J.W."/>
            <person name="Henrissat B."/>
            <person name="Nagy L.G."/>
            <person name="Aury J.M."/>
            <person name="Wincker P."/>
            <person name="Grigoriev I.V."/>
            <person name="Bonfante P."/>
            <person name="Martin F.M."/>
        </authorList>
    </citation>
    <scope>NUCLEOTIDE SEQUENCE [LARGE SCALE GENOMIC DNA]</scope>
    <source>
        <strain evidence="13 14">RN42</strain>
    </source>
</reference>
<dbReference type="EMBL" id="ML119647">
    <property type="protein sequence ID" value="RPA87247.1"/>
    <property type="molecule type" value="Genomic_DNA"/>
</dbReference>
<dbReference type="GO" id="GO:0005524">
    <property type="term" value="F:ATP binding"/>
    <property type="evidence" value="ECO:0007669"/>
    <property type="project" value="UniProtKB-UniRule"/>
</dbReference>
<dbReference type="PROSITE" id="PS00584">
    <property type="entry name" value="PFKB_KINASES_2"/>
    <property type="match status" value="1"/>
</dbReference>
<keyword evidence="5 11" id="KW-0808">Transferase</keyword>
<proteinExistence type="inferred from homology"/>
<evidence type="ECO:0000256" key="5">
    <source>
        <dbReference type="ARBA" id="ARBA00022679"/>
    </source>
</evidence>
<evidence type="ECO:0000256" key="8">
    <source>
        <dbReference type="ARBA" id="ARBA00022777"/>
    </source>
</evidence>
<dbReference type="PANTHER" id="PTHR45769">
    <property type="entry name" value="ADENOSINE KINASE"/>
    <property type="match status" value="1"/>
</dbReference>
<dbReference type="InterPro" id="IPR001805">
    <property type="entry name" value="Adenokinase"/>
</dbReference>
<organism evidence="13 14">
    <name type="scientific">Ascobolus immersus RN42</name>
    <dbReference type="NCBI Taxonomy" id="1160509"/>
    <lineage>
        <taxon>Eukaryota</taxon>
        <taxon>Fungi</taxon>
        <taxon>Dikarya</taxon>
        <taxon>Ascomycota</taxon>
        <taxon>Pezizomycotina</taxon>
        <taxon>Pezizomycetes</taxon>
        <taxon>Pezizales</taxon>
        <taxon>Ascobolaceae</taxon>
        <taxon>Ascobolus</taxon>
    </lineage>
</organism>
<dbReference type="GO" id="GO:0006144">
    <property type="term" value="P:purine nucleobase metabolic process"/>
    <property type="evidence" value="ECO:0007669"/>
    <property type="project" value="TreeGrafter"/>
</dbReference>
<dbReference type="PRINTS" id="PR00989">
    <property type="entry name" value="ADENOKINASE"/>
</dbReference>
<dbReference type="CDD" id="cd01168">
    <property type="entry name" value="adenosine_kinase"/>
    <property type="match status" value="1"/>
</dbReference>
<sequence>MSAQKFQLLCLGNPLLDIQVNGDQELLDKYDLKADDAILIEDKHKPIYQELVSKYNPLFVPGGAAQNSARGAQYVLPPNSVVYVGCVGDDEYAEILRKGNEKEGVFSAYRVDKEVPTGKCGAIITGVHRSLVTDLGAANHYKLEHLKSPEIWSLVEGAEVYYVGGYHLTVCVPAIKALGEHAAEKNKIFSINLSAPFIPQFFKEQLSEVLPYADFLIGNESEALSYAEANGLETKDIAEIAKSIAKLPKVNEKRQRVVVITQGTEPTVVVTATSGEPTVQTYPVRVLAANEVVDTNGAGDAFAGGFIGALVAGKSVDEAVDVGQWLASWGIRQTGPSYPYPKQVYAPSS</sequence>
<keyword evidence="6 11" id="KW-0660">Purine salvage</keyword>
<keyword evidence="14" id="KW-1185">Reference proteome</keyword>
<evidence type="ECO:0000256" key="10">
    <source>
        <dbReference type="PIRSR" id="PIRSR601805-1"/>
    </source>
</evidence>
<comment type="similarity">
    <text evidence="3 11">Belongs to the carbohydrate kinase PfkB family.</text>
</comment>
<keyword evidence="11" id="KW-0460">Magnesium</keyword>
<evidence type="ECO:0000313" key="13">
    <source>
        <dbReference type="EMBL" id="RPA87247.1"/>
    </source>
</evidence>
<evidence type="ECO:0000256" key="4">
    <source>
        <dbReference type="ARBA" id="ARBA00012119"/>
    </source>
</evidence>
<dbReference type="GO" id="GO:0044209">
    <property type="term" value="P:AMP salvage"/>
    <property type="evidence" value="ECO:0007669"/>
    <property type="project" value="UniProtKB-UniRule"/>
</dbReference>
<gene>
    <name evidence="13" type="ORF">BJ508DRAFT_220505</name>
</gene>
<name>A0A3N4IPA6_ASCIM</name>
<dbReference type="AlphaFoldDB" id="A0A3N4IPA6"/>